<dbReference type="PANTHER" id="PTHR43784">
    <property type="entry name" value="GDSL-LIKE LIPASE/ACYLHYDROLASE, PUTATIVE (AFU_ORTHOLOGUE AFUA_2G00820)-RELATED"/>
    <property type="match status" value="1"/>
</dbReference>
<evidence type="ECO:0000313" key="3">
    <source>
        <dbReference type="Proteomes" id="UP000515512"/>
    </source>
</evidence>
<keyword evidence="3" id="KW-1185">Reference proteome</keyword>
<gene>
    <name evidence="2" type="ORF">H0264_13860</name>
</gene>
<reference evidence="2 3" key="1">
    <citation type="submission" date="2020-07" db="EMBL/GenBank/DDBJ databases">
        <authorList>
            <person name="Zhuang K."/>
            <person name="Ran Y."/>
        </authorList>
    </citation>
    <scope>NUCLEOTIDE SEQUENCE [LARGE SCALE GENOMIC DNA]</scope>
    <source>
        <strain evidence="2 3">WCH-YHL-001</strain>
    </source>
</reference>
<dbReference type="InterPro" id="IPR036514">
    <property type="entry name" value="SGNH_hydro_sf"/>
</dbReference>
<dbReference type="Pfam" id="PF13472">
    <property type="entry name" value="Lipase_GDSL_2"/>
    <property type="match status" value="1"/>
</dbReference>
<evidence type="ECO:0000313" key="2">
    <source>
        <dbReference type="EMBL" id="QLY33167.1"/>
    </source>
</evidence>
<name>A0A7D6ZKZ3_9NOCA</name>
<evidence type="ECO:0000259" key="1">
    <source>
        <dbReference type="Pfam" id="PF13472"/>
    </source>
</evidence>
<dbReference type="RefSeq" id="WP_181584331.1">
    <property type="nucleotide sequence ID" value="NZ_CP059399.1"/>
</dbReference>
<dbReference type="CDD" id="cd01832">
    <property type="entry name" value="SGNH_hydrolase_like_1"/>
    <property type="match status" value="1"/>
</dbReference>
<accession>A0A7D6ZKZ3</accession>
<proteinExistence type="predicted"/>
<dbReference type="PANTHER" id="PTHR43784:SF2">
    <property type="entry name" value="GDSL-LIKE LIPASE_ACYLHYDROLASE, PUTATIVE (AFU_ORTHOLOGUE AFUA_2G00820)-RELATED"/>
    <property type="match status" value="1"/>
</dbReference>
<dbReference type="EMBL" id="CP059399">
    <property type="protein sequence ID" value="QLY33167.1"/>
    <property type="molecule type" value="Genomic_DNA"/>
</dbReference>
<sequence>MVESSQIGHALAVTEETDPFVIGALDAAALVHDAPWRRFGVLGDSLALGTGDPSPGYLPEGWPERVAGVLRRVRPDLAYLNVAKYGATTTETLAEQTAPMRAFAPDLLHVNAGANDIMRRTPDFEQIEAKLRGLYEFAAGTGAQLTTIQLGRAFVVPVFPDFTERVRRVNQINAGLAAEFGALVADTWDHPFNDRPNLLSADRIHFSTSGQAVIATELIKQLAHRLAQVRR</sequence>
<dbReference type="InterPro" id="IPR013830">
    <property type="entry name" value="SGNH_hydro"/>
</dbReference>
<dbReference type="KEGG" id="nhu:H0264_13860"/>
<organism evidence="2 3">
    <name type="scientific">Nocardia huaxiensis</name>
    <dbReference type="NCBI Taxonomy" id="2755382"/>
    <lineage>
        <taxon>Bacteria</taxon>
        <taxon>Bacillati</taxon>
        <taxon>Actinomycetota</taxon>
        <taxon>Actinomycetes</taxon>
        <taxon>Mycobacteriales</taxon>
        <taxon>Nocardiaceae</taxon>
        <taxon>Nocardia</taxon>
    </lineage>
</organism>
<keyword evidence="2" id="KW-0378">Hydrolase</keyword>
<dbReference type="InterPro" id="IPR053140">
    <property type="entry name" value="GDSL_Rv0518-like"/>
</dbReference>
<feature type="domain" description="SGNH hydrolase-type esterase" evidence="1">
    <location>
        <begin position="41"/>
        <end position="212"/>
    </location>
</feature>
<dbReference type="AlphaFoldDB" id="A0A7D6ZKZ3"/>
<dbReference type="Proteomes" id="UP000515512">
    <property type="component" value="Chromosome"/>
</dbReference>
<dbReference type="Gene3D" id="3.40.50.1110">
    <property type="entry name" value="SGNH hydrolase"/>
    <property type="match status" value="1"/>
</dbReference>
<dbReference type="SUPFAM" id="SSF52266">
    <property type="entry name" value="SGNH hydrolase"/>
    <property type="match status" value="1"/>
</dbReference>
<dbReference type="GO" id="GO:0016787">
    <property type="term" value="F:hydrolase activity"/>
    <property type="evidence" value="ECO:0007669"/>
    <property type="project" value="UniProtKB-KW"/>
</dbReference>
<protein>
    <submittedName>
        <fullName evidence="2">SGNH/GDSL hydrolase family protein</fullName>
    </submittedName>
</protein>